<dbReference type="AlphaFoldDB" id="A0A9P5X2I5"/>
<feature type="non-terminal residue" evidence="1">
    <location>
        <position position="221"/>
    </location>
</feature>
<dbReference type="EMBL" id="MU151816">
    <property type="protein sequence ID" value="KAF9441691.1"/>
    <property type="molecule type" value="Genomic_DNA"/>
</dbReference>
<sequence length="221" mass="24311">LGVCVSIPASRSFIKIIDIPFFQDGTTNPFSNTEVEHQLQHSIIPSDYVVHWCYVQNSQKADSATVWIDLADSQQGTCASSLIGWSFFLNGGQVTIKGTKVHTRTPQCQRCWKWGHMMGMCHCPAVHCPICSGPHTEANHHSIAGCCCGNPKATPPIPPTPVDAPCSHVHACINYSNPHAANNWPCSYWCHQFNWTWIKDQSIQDTSACKDVPPPPTTPCG</sequence>
<feature type="non-terminal residue" evidence="1">
    <location>
        <position position="1"/>
    </location>
</feature>
<keyword evidence="2" id="KW-1185">Reference proteome</keyword>
<dbReference type="Proteomes" id="UP000807342">
    <property type="component" value="Unassembled WGS sequence"/>
</dbReference>
<comment type="caution">
    <text evidence="1">The sequence shown here is derived from an EMBL/GenBank/DDBJ whole genome shotgun (WGS) entry which is preliminary data.</text>
</comment>
<reference evidence="1" key="1">
    <citation type="submission" date="2020-11" db="EMBL/GenBank/DDBJ databases">
        <authorList>
            <consortium name="DOE Joint Genome Institute"/>
            <person name="Ahrendt S."/>
            <person name="Riley R."/>
            <person name="Andreopoulos W."/>
            <person name="Labutti K."/>
            <person name="Pangilinan J."/>
            <person name="Ruiz-Duenas F.J."/>
            <person name="Barrasa J.M."/>
            <person name="Sanchez-Garcia M."/>
            <person name="Camarero S."/>
            <person name="Miyauchi S."/>
            <person name="Serrano A."/>
            <person name="Linde D."/>
            <person name="Babiker R."/>
            <person name="Drula E."/>
            <person name="Ayuso-Fernandez I."/>
            <person name="Pacheco R."/>
            <person name="Padilla G."/>
            <person name="Ferreira P."/>
            <person name="Barriuso J."/>
            <person name="Kellner H."/>
            <person name="Castanera R."/>
            <person name="Alfaro M."/>
            <person name="Ramirez L."/>
            <person name="Pisabarro A.G."/>
            <person name="Kuo A."/>
            <person name="Tritt A."/>
            <person name="Lipzen A."/>
            <person name="He G."/>
            <person name="Yan M."/>
            <person name="Ng V."/>
            <person name="Cullen D."/>
            <person name="Martin F."/>
            <person name="Rosso M.-N."/>
            <person name="Henrissat B."/>
            <person name="Hibbett D."/>
            <person name="Martinez A.T."/>
            <person name="Grigoriev I.V."/>
        </authorList>
    </citation>
    <scope>NUCLEOTIDE SEQUENCE</scope>
    <source>
        <strain evidence="1">MF-IS2</strain>
    </source>
</reference>
<organism evidence="1 2">
    <name type="scientific">Macrolepiota fuliginosa MF-IS2</name>
    <dbReference type="NCBI Taxonomy" id="1400762"/>
    <lineage>
        <taxon>Eukaryota</taxon>
        <taxon>Fungi</taxon>
        <taxon>Dikarya</taxon>
        <taxon>Basidiomycota</taxon>
        <taxon>Agaricomycotina</taxon>
        <taxon>Agaricomycetes</taxon>
        <taxon>Agaricomycetidae</taxon>
        <taxon>Agaricales</taxon>
        <taxon>Agaricineae</taxon>
        <taxon>Agaricaceae</taxon>
        <taxon>Macrolepiota</taxon>
    </lineage>
</organism>
<accession>A0A9P5X2I5</accession>
<name>A0A9P5X2I5_9AGAR</name>
<evidence type="ECO:0000313" key="1">
    <source>
        <dbReference type="EMBL" id="KAF9441691.1"/>
    </source>
</evidence>
<gene>
    <name evidence="1" type="ORF">P691DRAFT_618263</name>
</gene>
<protein>
    <submittedName>
        <fullName evidence="1">Uncharacterized protein</fullName>
    </submittedName>
</protein>
<proteinExistence type="predicted"/>
<evidence type="ECO:0000313" key="2">
    <source>
        <dbReference type="Proteomes" id="UP000807342"/>
    </source>
</evidence>